<reference evidence="1" key="2">
    <citation type="submission" date="2025-08" db="UniProtKB">
        <authorList>
            <consortium name="Ensembl"/>
        </authorList>
    </citation>
    <scope>IDENTIFICATION</scope>
</reference>
<accession>A0A7N9CXI6</accession>
<protein>
    <submittedName>
        <fullName evidence="1">Uncharacterized protein</fullName>
    </submittedName>
</protein>
<dbReference type="Proteomes" id="UP000233100">
    <property type="component" value="Chromosome 7"/>
</dbReference>
<evidence type="ECO:0000313" key="2">
    <source>
        <dbReference type="Proteomes" id="UP000233100"/>
    </source>
</evidence>
<sequence>MPVIPALWEAEVGGSLEVRNSRLPGPTWGNPVSTKNTTLSQAWWFIPIIPATQEAEARESLEPRRWRWQ</sequence>
<dbReference type="AlphaFoldDB" id="A0A7N9CXI6"/>
<reference evidence="1" key="3">
    <citation type="submission" date="2025-09" db="UniProtKB">
        <authorList>
            <consortium name="Ensembl"/>
        </authorList>
    </citation>
    <scope>IDENTIFICATION</scope>
</reference>
<proteinExistence type="predicted"/>
<evidence type="ECO:0000313" key="1">
    <source>
        <dbReference type="Ensembl" id="ENSMFAP00000057492.1"/>
    </source>
</evidence>
<keyword evidence="2" id="KW-1185">Reference proteome</keyword>
<dbReference type="Ensembl" id="ENSMFAT00000074886.1">
    <property type="protein sequence ID" value="ENSMFAP00000057492.1"/>
    <property type="gene ID" value="ENSMFAG00000048704.1"/>
</dbReference>
<organism evidence="1 2">
    <name type="scientific">Macaca fascicularis</name>
    <name type="common">Crab-eating macaque</name>
    <name type="synonym">Cynomolgus monkey</name>
    <dbReference type="NCBI Taxonomy" id="9541"/>
    <lineage>
        <taxon>Eukaryota</taxon>
        <taxon>Metazoa</taxon>
        <taxon>Chordata</taxon>
        <taxon>Craniata</taxon>
        <taxon>Vertebrata</taxon>
        <taxon>Euteleostomi</taxon>
        <taxon>Mammalia</taxon>
        <taxon>Eutheria</taxon>
        <taxon>Euarchontoglires</taxon>
        <taxon>Primates</taxon>
        <taxon>Haplorrhini</taxon>
        <taxon>Catarrhini</taxon>
        <taxon>Cercopithecidae</taxon>
        <taxon>Cercopithecinae</taxon>
        <taxon>Macaca</taxon>
    </lineage>
</organism>
<dbReference type="GeneTree" id="ENSGT00940000163244"/>
<name>A0A7N9CXI6_MACFA</name>
<reference evidence="1 2" key="1">
    <citation type="submission" date="2013-03" db="EMBL/GenBank/DDBJ databases">
        <authorList>
            <person name="Warren W."/>
            <person name="Wilson R.K."/>
        </authorList>
    </citation>
    <scope>NUCLEOTIDE SEQUENCE</scope>
</reference>